<feature type="transmembrane region" description="Helical" evidence="1">
    <location>
        <begin position="101"/>
        <end position="134"/>
    </location>
</feature>
<evidence type="ECO:0000313" key="2">
    <source>
        <dbReference type="EMBL" id="WIV19188.1"/>
    </source>
</evidence>
<sequence>MKEALYELLYGSTADVTTTQLLGNTLVALALSLIVFITYRFTYGSILYSKKFNISLIMLTLITTVIMSIIGGNIALSLGMVGALSIVRFRTAVKDPRDTAYIFWTIAIGLGAGSGSLAITIIGTIVISLVCFVFNYGIGSDERYLIIIRSENIDQSLEDIRAHMFKVCRGYKLRSETVNDQFVELVYQIKLKGNASTKEYENMKKIKGVMSINVVSQNGETLE</sequence>
<gene>
    <name evidence="2" type="ORF">QPK24_23220</name>
</gene>
<proteinExistence type="predicted"/>
<dbReference type="InterPro" id="IPR032531">
    <property type="entry name" value="DUF4956"/>
</dbReference>
<name>A0ABY8X2G1_9BACL</name>
<keyword evidence="3" id="KW-1185">Reference proteome</keyword>
<dbReference type="Pfam" id="PF16316">
    <property type="entry name" value="DUF4956"/>
    <property type="match status" value="1"/>
</dbReference>
<accession>A0ABY8X2G1</accession>
<evidence type="ECO:0000313" key="3">
    <source>
        <dbReference type="Proteomes" id="UP001236415"/>
    </source>
</evidence>
<keyword evidence="1" id="KW-1133">Transmembrane helix</keyword>
<keyword evidence="1" id="KW-0812">Transmembrane</keyword>
<feature type="transmembrane region" description="Helical" evidence="1">
    <location>
        <begin position="54"/>
        <end position="81"/>
    </location>
</feature>
<organism evidence="2 3">
    <name type="scientific">Paenibacillus polygoni</name>
    <dbReference type="NCBI Taxonomy" id="3050112"/>
    <lineage>
        <taxon>Bacteria</taxon>
        <taxon>Bacillati</taxon>
        <taxon>Bacillota</taxon>
        <taxon>Bacilli</taxon>
        <taxon>Bacillales</taxon>
        <taxon>Paenibacillaceae</taxon>
        <taxon>Paenibacillus</taxon>
    </lineage>
</organism>
<reference evidence="2 3" key="1">
    <citation type="submission" date="2023-06" db="EMBL/GenBank/DDBJ databases">
        <title>Paenibacillus polygonum sp. nov., an endophytic bacterium, isolated from Polygonum lapathifolium L. in Nanji Wetland National Nature Reserve, South of Poyang Lake, Jiangxi Province, China.</title>
        <authorList>
            <person name="Yu Z."/>
        </authorList>
    </citation>
    <scope>NUCLEOTIDE SEQUENCE [LARGE SCALE GENOMIC DNA]</scope>
    <source>
        <strain evidence="2 3">C31</strain>
    </source>
</reference>
<feature type="transmembrane region" description="Helical" evidence="1">
    <location>
        <begin position="20"/>
        <end position="42"/>
    </location>
</feature>
<dbReference type="EMBL" id="CP127162">
    <property type="protein sequence ID" value="WIV19188.1"/>
    <property type="molecule type" value="Genomic_DNA"/>
</dbReference>
<dbReference type="Proteomes" id="UP001236415">
    <property type="component" value="Chromosome"/>
</dbReference>
<dbReference type="RefSeq" id="WP_285745148.1">
    <property type="nucleotide sequence ID" value="NZ_CP127162.1"/>
</dbReference>
<protein>
    <submittedName>
        <fullName evidence="2">DUF4956 domain-containing protein</fullName>
    </submittedName>
</protein>
<keyword evidence="1" id="KW-0472">Membrane</keyword>
<evidence type="ECO:0000256" key="1">
    <source>
        <dbReference type="SAM" id="Phobius"/>
    </source>
</evidence>